<dbReference type="Proteomes" id="UP000676336">
    <property type="component" value="Unassembled WGS sequence"/>
</dbReference>
<organism evidence="1 2">
    <name type="scientific">Rotaria magnacalcarata</name>
    <dbReference type="NCBI Taxonomy" id="392030"/>
    <lineage>
        <taxon>Eukaryota</taxon>
        <taxon>Metazoa</taxon>
        <taxon>Spiralia</taxon>
        <taxon>Gnathifera</taxon>
        <taxon>Rotifera</taxon>
        <taxon>Eurotatoria</taxon>
        <taxon>Bdelloidea</taxon>
        <taxon>Philodinida</taxon>
        <taxon>Philodinidae</taxon>
        <taxon>Rotaria</taxon>
    </lineage>
</organism>
<comment type="caution">
    <text evidence="1">The sequence shown here is derived from an EMBL/GenBank/DDBJ whole genome shotgun (WGS) entry which is preliminary data.</text>
</comment>
<dbReference type="EMBL" id="CAJOBI010145433">
    <property type="protein sequence ID" value="CAF4787368.1"/>
    <property type="molecule type" value="Genomic_DNA"/>
</dbReference>
<name>A0A8S3BAI7_9BILA</name>
<gene>
    <name evidence="1" type="ORF">SMN809_LOCUS46603</name>
</gene>
<evidence type="ECO:0000313" key="1">
    <source>
        <dbReference type="EMBL" id="CAF4787368.1"/>
    </source>
</evidence>
<sequence length="59" mass="7027">MDEIIKLLYETSKKDKTFDEFSQDFQNYFNSQGQQDYLNAQKEAEQDHVFGVPMFIIRG</sequence>
<feature type="non-terminal residue" evidence="1">
    <location>
        <position position="59"/>
    </location>
</feature>
<proteinExistence type="predicted"/>
<accession>A0A8S3BAI7</accession>
<reference evidence="1" key="1">
    <citation type="submission" date="2021-02" db="EMBL/GenBank/DDBJ databases">
        <authorList>
            <person name="Nowell W R."/>
        </authorList>
    </citation>
    <scope>NUCLEOTIDE SEQUENCE</scope>
</reference>
<dbReference type="CDD" id="cd02972">
    <property type="entry name" value="DsbA_family"/>
    <property type="match status" value="1"/>
</dbReference>
<evidence type="ECO:0000313" key="2">
    <source>
        <dbReference type="Proteomes" id="UP000676336"/>
    </source>
</evidence>
<protein>
    <submittedName>
        <fullName evidence="1">Uncharacterized protein</fullName>
    </submittedName>
</protein>
<dbReference type="AlphaFoldDB" id="A0A8S3BAI7"/>